<protein>
    <submittedName>
        <fullName evidence="2">Uncharacterized protein</fullName>
    </submittedName>
</protein>
<gene>
    <name evidence="2" type="ORF">AOZ06_32710</name>
</gene>
<feature type="region of interest" description="Disordered" evidence="1">
    <location>
        <begin position="1"/>
        <end position="20"/>
    </location>
</feature>
<evidence type="ECO:0000313" key="2">
    <source>
        <dbReference type="EMBL" id="ALG11015.1"/>
    </source>
</evidence>
<proteinExistence type="predicted"/>
<evidence type="ECO:0000256" key="1">
    <source>
        <dbReference type="SAM" id="MobiDB-lite"/>
    </source>
</evidence>
<dbReference type="AlphaFoldDB" id="A0A0N7F4C1"/>
<organism evidence="2 3">
    <name type="scientific">Kibdelosporangium phytohabitans</name>
    <dbReference type="NCBI Taxonomy" id="860235"/>
    <lineage>
        <taxon>Bacteria</taxon>
        <taxon>Bacillati</taxon>
        <taxon>Actinomycetota</taxon>
        <taxon>Actinomycetes</taxon>
        <taxon>Pseudonocardiales</taxon>
        <taxon>Pseudonocardiaceae</taxon>
        <taxon>Kibdelosporangium</taxon>
    </lineage>
</organism>
<dbReference type="Proteomes" id="UP000063699">
    <property type="component" value="Chromosome"/>
</dbReference>
<reference evidence="2 3" key="1">
    <citation type="submission" date="2015-07" db="EMBL/GenBank/DDBJ databases">
        <title>Genome sequencing of Kibdelosporangium phytohabitans.</title>
        <authorList>
            <person name="Qin S."/>
            <person name="Xing K."/>
        </authorList>
    </citation>
    <scope>NUCLEOTIDE SEQUENCE [LARGE SCALE GENOMIC DNA]</scope>
    <source>
        <strain evidence="2 3">KLBMP1111</strain>
    </source>
</reference>
<dbReference type="EMBL" id="CP012752">
    <property type="protein sequence ID" value="ALG11015.1"/>
    <property type="molecule type" value="Genomic_DNA"/>
</dbReference>
<dbReference type="KEGG" id="kphy:AOZ06_32710"/>
<evidence type="ECO:0000313" key="3">
    <source>
        <dbReference type="Proteomes" id="UP000063699"/>
    </source>
</evidence>
<sequence>MPGTASSRIRAGTSDDRAMTSVSVCRPRSRHNVRNDFAYVPALRGWASVPGGSGHVVGGGGWPGQVNGTASLAIAPPGYSRARSRCSRPAGLASSRKCTITSAPGSAARNSSRRFSSAIRSPVATTTMSSGLRPDCFNASGARKAAPIAVDPAPYGYASTDTGEPSAIASSNSARTVSMRRADVLLTWQ</sequence>
<dbReference type="STRING" id="860235.AOZ06_32710"/>
<accession>A0A0N7F4C1</accession>
<keyword evidence="3" id="KW-1185">Reference proteome</keyword>
<name>A0A0N7F4C1_9PSEU</name>